<dbReference type="Gene3D" id="2.60.40.10">
    <property type="entry name" value="Immunoglobulins"/>
    <property type="match status" value="1"/>
</dbReference>
<organism evidence="2 3">
    <name type="scientific">Methanocorpusculum labreanum (strain ATCC 43576 / DSM 4855 / Z)</name>
    <dbReference type="NCBI Taxonomy" id="410358"/>
    <lineage>
        <taxon>Archaea</taxon>
        <taxon>Methanobacteriati</taxon>
        <taxon>Methanobacteriota</taxon>
        <taxon>Stenosarchaea group</taxon>
        <taxon>Methanomicrobia</taxon>
        <taxon>Methanomicrobiales</taxon>
        <taxon>Methanocorpusculaceae</taxon>
        <taxon>Methanocorpusculum</taxon>
    </lineage>
</organism>
<dbReference type="RefSeq" id="WP_011834094.1">
    <property type="nucleotide sequence ID" value="NC_008942.1"/>
</dbReference>
<accession>A2SU85</accession>
<keyword evidence="1" id="KW-0472">Membrane</keyword>
<reference evidence="2 3" key="1">
    <citation type="journal article" date="2009" name="Stand. Genomic Sci.">
        <title>Complete genome sequence of Methanocorpusculum labreanum type strain Z.</title>
        <authorList>
            <person name="Anderson I.J."/>
            <person name="Sieprawska-Lupa M."/>
            <person name="Goltsman E."/>
            <person name="Lapidus A."/>
            <person name="Copeland A."/>
            <person name="Glavina Del Rio T."/>
            <person name="Tice H."/>
            <person name="Dalin E."/>
            <person name="Barry K."/>
            <person name="Pitluck S."/>
            <person name="Hauser L."/>
            <person name="Land M."/>
            <person name="Lucas S."/>
            <person name="Richardson P."/>
            <person name="Whitman W.B."/>
            <person name="Kyrpides N.C."/>
        </authorList>
    </citation>
    <scope>NUCLEOTIDE SEQUENCE [LARGE SCALE GENOMIC DNA]</scope>
    <source>
        <strain evidence="3">ATCC 43576 / DSM 4855 / Z</strain>
    </source>
</reference>
<dbReference type="Proteomes" id="UP000000365">
    <property type="component" value="Chromosome"/>
</dbReference>
<protein>
    <submittedName>
        <fullName evidence="2">Uncharacterized protein</fullName>
    </submittedName>
</protein>
<dbReference type="InterPro" id="IPR013783">
    <property type="entry name" value="Ig-like_fold"/>
</dbReference>
<evidence type="ECO:0000256" key="1">
    <source>
        <dbReference type="SAM" id="Phobius"/>
    </source>
</evidence>
<keyword evidence="1" id="KW-1133">Transmembrane helix</keyword>
<dbReference type="STRING" id="410358.Mlab_1730"/>
<gene>
    <name evidence="2" type="ordered locus">Mlab_1730</name>
</gene>
<dbReference type="AlphaFoldDB" id="A2SU85"/>
<feature type="transmembrane region" description="Helical" evidence="1">
    <location>
        <begin position="7"/>
        <end position="32"/>
    </location>
</feature>
<evidence type="ECO:0000313" key="3">
    <source>
        <dbReference type="Proteomes" id="UP000000365"/>
    </source>
</evidence>
<dbReference type="eggNOG" id="arCOG09593">
    <property type="taxonomic scope" value="Archaea"/>
</dbReference>
<dbReference type="GeneID" id="4795317"/>
<evidence type="ECO:0000313" key="2">
    <source>
        <dbReference type="EMBL" id="ABN07891.1"/>
    </source>
</evidence>
<dbReference type="KEGG" id="mla:Mlab_1730"/>
<name>A2SU85_METLZ</name>
<dbReference type="EMBL" id="CP000559">
    <property type="protein sequence ID" value="ABN07891.1"/>
    <property type="molecule type" value="Genomic_DNA"/>
</dbReference>
<keyword evidence="3" id="KW-1185">Reference proteome</keyword>
<dbReference type="HOGENOM" id="CLU_1801711_0_0_2"/>
<keyword evidence="1" id="KW-0812">Transmembrane</keyword>
<sequence>MNTKKSILIIVVCIVGLICASAIWFSVFGLPFTETKPQIQHPINIDITFPTEGGTVNYDVVPAGHGVFGTILSDYEIESAYVKSFGYGEPELTKITSYTGMLCGVPTTPGKTNITVVVTDVKGNTAEKTINFTVITGPPAPPK</sequence>
<proteinExistence type="predicted"/>